<dbReference type="InterPro" id="IPR050330">
    <property type="entry name" value="Bact_OuterMem_StrucFunc"/>
</dbReference>
<sequence length="352" mass="37653">MADGGLQGEAVKPLILKKKIKIPAGAHGGAWKVAYADFVTAMMAFFLLLWLLNATTEEQMTGLSNYFAPPAPSSSEDQGIGEALSGMVATMDGAMRSASSPPTTSIAIPSYGSEDLGQETGEQRQSEEMTEINLGDATAERQEQEMLDDAMAKLKQSIQEDPLVRDLQDSIMFDLTDDGLMIQLLDYQKREMFEPGTATMTRRAVRLLALISGILVDLPNDIAITGHTNAGAQPGATPTYGNWELSSDRAATSRDWMASNGFPPGRLVRVEGKADSDLLDKRNPEDERNRRISLLLLREHKPAPKRPAADPTRTPSPNQPGGTSAPSSAPAAAPARDPGGLAPPPLPPLPPS</sequence>
<evidence type="ECO:0000256" key="2">
    <source>
        <dbReference type="ARBA" id="ARBA00008914"/>
    </source>
</evidence>
<dbReference type="InterPro" id="IPR006665">
    <property type="entry name" value="OmpA-like"/>
</dbReference>
<evidence type="ECO:0000259" key="10">
    <source>
        <dbReference type="PROSITE" id="PS51123"/>
    </source>
</evidence>
<comment type="similarity">
    <text evidence="2">Belongs to the MotB family.</text>
</comment>
<feature type="domain" description="OmpA-like" evidence="10">
    <location>
        <begin position="180"/>
        <end position="300"/>
    </location>
</feature>
<keyword evidence="6 7" id="KW-0472">Membrane</keyword>
<protein>
    <submittedName>
        <fullName evidence="11">OmpA family protein</fullName>
    </submittedName>
</protein>
<dbReference type="InterPro" id="IPR025713">
    <property type="entry name" value="MotB-like_N_dom"/>
</dbReference>
<dbReference type="Gene3D" id="3.30.1330.60">
    <property type="entry name" value="OmpA-like domain"/>
    <property type="match status" value="1"/>
</dbReference>
<name>A0A7Y0DYL1_9PROT</name>
<proteinExistence type="inferred from homology"/>
<dbReference type="InterPro" id="IPR036737">
    <property type="entry name" value="OmpA-like_sf"/>
</dbReference>
<dbReference type="RefSeq" id="WP_169624296.1">
    <property type="nucleotide sequence ID" value="NZ_JABBNT010000002.1"/>
</dbReference>
<evidence type="ECO:0000313" key="12">
    <source>
        <dbReference type="Proteomes" id="UP000539372"/>
    </source>
</evidence>
<evidence type="ECO:0000256" key="1">
    <source>
        <dbReference type="ARBA" id="ARBA00004162"/>
    </source>
</evidence>
<feature type="compositionally biased region" description="Pro residues" evidence="8">
    <location>
        <begin position="341"/>
        <end position="352"/>
    </location>
</feature>
<dbReference type="Proteomes" id="UP000539372">
    <property type="component" value="Unassembled WGS sequence"/>
</dbReference>
<reference evidence="11 12" key="1">
    <citation type="submission" date="2020-04" db="EMBL/GenBank/DDBJ databases">
        <title>Rhodospirillaceae bacterium KN72 isolated from deep sea.</title>
        <authorList>
            <person name="Zhang D.-C."/>
        </authorList>
    </citation>
    <scope>NUCLEOTIDE SEQUENCE [LARGE SCALE GENOMIC DNA]</scope>
    <source>
        <strain evidence="11 12">KN72</strain>
    </source>
</reference>
<dbReference type="PROSITE" id="PS51123">
    <property type="entry name" value="OMPA_2"/>
    <property type="match status" value="1"/>
</dbReference>
<dbReference type="SUPFAM" id="SSF103088">
    <property type="entry name" value="OmpA-like"/>
    <property type="match status" value="1"/>
</dbReference>
<keyword evidence="12" id="KW-1185">Reference proteome</keyword>
<dbReference type="PANTHER" id="PTHR30329">
    <property type="entry name" value="STATOR ELEMENT OF FLAGELLAR MOTOR COMPLEX"/>
    <property type="match status" value="1"/>
</dbReference>
<feature type="region of interest" description="Disordered" evidence="8">
    <location>
        <begin position="294"/>
        <end position="352"/>
    </location>
</feature>
<dbReference type="PANTHER" id="PTHR30329:SF21">
    <property type="entry name" value="LIPOPROTEIN YIAD-RELATED"/>
    <property type="match status" value="1"/>
</dbReference>
<evidence type="ECO:0000256" key="5">
    <source>
        <dbReference type="ARBA" id="ARBA00022989"/>
    </source>
</evidence>
<dbReference type="CDD" id="cd07185">
    <property type="entry name" value="OmpA_C-like"/>
    <property type="match status" value="1"/>
</dbReference>
<dbReference type="AlphaFoldDB" id="A0A7Y0DYL1"/>
<keyword evidence="3" id="KW-1003">Cell membrane</keyword>
<evidence type="ECO:0000256" key="3">
    <source>
        <dbReference type="ARBA" id="ARBA00022475"/>
    </source>
</evidence>
<evidence type="ECO:0000256" key="6">
    <source>
        <dbReference type="ARBA" id="ARBA00023136"/>
    </source>
</evidence>
<feature type="transmembrane region" description="Helical" evidence="9">
    <location>
        <begin position="33"/>
        <end position="52"/>
    </location>
</feature>
<comment type="subcellular location">
    <subcellularLocation>
        <location evidence="1">Cell membrane</location>
        <topology evidence="1">Single-pass membrane protein</topology>
    </subcellularLocation>
</comment>
<dbReference type="EMBL" id="JABBNT010000002">
    <property type="protein sequence ID" value="NMM43980.1"/>
    <property type="molecule type" value="Genomic_DNA"/>
</dbReference>
<feature type="compositionally biased region" description="Low complexity" evidence="8">
    <location>
        <begin position="320"/>
        <end position="340"/>
    </location>
</feature>
<dbReference type="Pfam" id="PF13677">
    <property type="entry name" value="MotB_plug"/>
    <property type="match status" value="1"/>
</dbReference>
<organism evidence="11 12">
    <name type="scientific">Pacificispira spongiicola</name>
    <dbReference type="NCBI Taxonomy" id="2729598"/>
    <lineage>
        <taxon>Bacteria</taxon>
        <taxon>Pseudomonadati</taxon>
        <taxon>Pseudomonadota</taxon>
        <taxon>Alphaproteobacteria</taxon>
        <taxon>Rhodospirillales</taxon>
        <taxon>Rhodospirillaceae</taxon>
        <taxon>Pacificispira</taxon>
    </lineage>
</organism>
<dbReference type="Pfam" id="PF00691">
    <property type="entry name" value="OmpA"/>
    <property type="match status" value="1"/>
</dbReference>
<dbReference type="GO" id="GO:0005886">
    <property type="term" value="C:plasma membrane"/>
    <property type="evidence" value="ECO:0007669"/>
    <property type="project" value="UniProtKB-SubCell"/>
</dbReference>
<evidence type="ECO:0000256" key="4">
    <source>
        <dbReference type="ARBA" id="ARBA00022692"/>
    </source>
</evidence>
<evidence type="ECO:0000256" key="8">
    <source>
        <dbReference type="SAM" id="MobiDB-lite"/>
    </source>
</evidence>
<accession>A0A7Y0DYL1</accession>
<evidence type="ECO:0000313" key="11">
    <source>
        <dbReference type="EMBL" id="NMM43980.1"/>
    </source>
</evidence>
<comment type="caution">
    <text evidence="11">The sequence shown here is derived from an EMBL/GenBank/DDBJ whole genome shotgun (WGS) entry which is preliminary data.</text>
</comment>
<evidence type="ECO:0000256" key="7">
    <source>
        <dbReference type="PROSITE-ProRule" id="PRU00473"/>
    </source>
</evidence>
<keyword evidence="5 9" id="KW-1133">Transmembrane helix</keyword>
<evidence type="ECO:0000256" key="9">
    <source>
        <dbReference type="SAM" id="Phobius"/>
    </source>
</evidence>
<gene>
    <name evidence="11" type="ORF">HH303_05800</name>
</gene>
<keyword evidence="4 9" id="KW-0812">Transmembrane</keyword>